<proteinExistence type="inferred from homology"/>
<keyword evidence="10 18" id="KW-0472">Membrane</keyword>
<accession>A0ABM0LU21</accession>
<evidence type="ECO:0000256" key="7">
    <source>
        <dbReference type="ARBA" id="ARBA00022989"/>
    </source>
</evidence>
<evidence type="ECO:0000256" key="6">
    <source>
        <dbReference type="ARBA" id="ARBA00022737"/>
    </source>
</evidence>
<dbReference type="PANTHER" id="PTHR22722">
    <property type="entry name" value="LOW-DENSITY LIPOPROTEIN RECEPTOR-RELATED PROTEIN 2-RELATED"/>
    <property type="match status" value="1"/>
</dbReference>
<evidence type="ECO:0000256" key="2">
    <source>
        <dbReference type="ARBA" id="ARBA00004167"/>
    </source>
</evidence>
<keyword evidence="14 17" id="KW-0739">Sodium transport</keyword>
<evidence type="ECO:0000256" key="16">
    <source>
        <dbReference type="PROSITE-ProRule" id="PRU00124"/>
    </source>
</evidence>
<evidence type="ECO:0000313" key="19">
    <source>
        <dbReference type="Proteomes" id="UP000694865"/>
    </source>
</evidence>
<dbReference type="SMART" id="SM00192">
    <property type="entry name" value="LDLa"/>
    <property type="match status" value="4"/>
</dbReference>
<evidence type="ECO:0000256" key="13">
    <source>
        <dbReference type="ARBA" id="ARBA00023180"/>
    </source>
</evidence>
<dbReference type="CDD" id="cd00112">
    <property type="entry name" value="LDLa"/>
    <property type="match status" value="3"/>
</dbReference>
<reference evidence="20" key="1">
    <citation type="submission" date="2025-08" db="UniProtKB">
        <authorList>
            <consortium name="RefSeq"/>
        </authorList>
    </citation>
    <scope>IDENTIFICATION</scope>
    <source>
        <tissue evidence="20">Testes</tissue>
    </source>
</reference>
<dbReference type="Pfam" id="PF00057">
    <property type="entry name" value="Ldl_recept_a"/>
    <property type="match status" value="2"/>
</dbReference>
<dbReference type="InterPro" id="IPR051221">
    <property type="entry name" value="LDLR-related"/>
</dbReference>
<evidence type="ECO:0000256" key="9">
    <source>
        <dbReference type="ARBA" id="ARBA00023065"/>
    </source>
</evidence>
<keyword evidence="4 17" id="KW-0894">Sodium channel</keyword>
<dbReference type="PROSITE" id="PS50068">
    <property type="entry name" value="LDLRA_2"/>
    <property type="match status" value="2"/>
</dbReference>
<evidence type="ECO:0000256" key="4">
    <source>
        <dbReference type="ARBA" id="ARBA00022461"/>
    </source>
</evidence>
<dbReference type="InterPro" id="IPR036055">
    <property type="entry name" value="LDL_receptor-like_sf"/>
</dbReference>
<evidence type="ECO:0000256" key="3">
    <source>
        <dbReference type="ARBA" id="ARBA00022448"/>
    </source>
</evidence>
<comment type="similarity">
    <text evidence="17">Belongs to the amiloride-sensitive sodium channel (TC 1.A.6) family.</text>
</comment>
<evidence type="ECO:0000313" key="20">
    <source>
        <dbReference type="RefSeq" id="XP_006811262.1"/>
    </source>
</evidence>
<feature type="disulfide bond" evidence="16">
    <location>
        <begin position="231"/>
        <end position="249"/>
    </location>
</feature>
<keyword evidence="7 18" id="KW-1133">Transmembrane helix</keyword>
<evidence type="ECO:0000256" key="11">
    <source>
        <dbReference type="ARBA" id="ARBA00023157"/>
    </source>
</evidence>
<evidence type="ECO:0000256" key="8">
    <source>
        <dbReference type="ARBA" id="ARBA00023053"/>
    </source>
</evidence>
<evidence type="ECO:0000256" key="1">
    <source>
        <dbReference type="ARBA" id="ARBA00004141"/>
    </source>
</evidence>
<keyword evidence="13" id="KW-0325">Glycoprotein</keyword>
<dbReference type="InterPro" id="IPR002172">
    <property type="entry name" value="LDrepeatLR_classA_rpt"/>
</dbReference>
<dbReference type="Pfam" id="PF00858">
    <property type="entry name" value="ASC"/>
    <property type="match status" value="1"/>
</dbReference>
<feature type="disulfide bond" evidence="16">
    <location>
        <begin position="224"/>
        <end position="236"/>
    </location>
</feature>
<protein>
    <submittedName>
        <fullName evidence="20">Low-density lipoprotein receptor-related protein 2-like</fullName>
    </submittedName>
</protein>
<dbReference type="PROSITE" id="PS01209">
    <property type="entry name" value="LDLRA_1"/>
    <property type="match status" value="2"/>
</dbReference>
<dbReference type="GeneID" id="102808360"/>
<dbReference type="RefSeq" id="XP_006811262.1">
    <property type="nucleotide sequence ID" value="XM_006811199.1"/>
</dbReference>
<evidence type="ECO:0000256" key="12">
    <source>
        <dbReference type="ARBA" id="ARBA00023170"/>
    </source>
</evidence>
<evidence type="ECO:0000256" key="18">
    <source>
        <dbReference type="SAM" id="Phobius"/>
    </source>
</evidence>
<comment type="subcellular location">
    <subcellularLocation>
        <location evidence="1">Membrane</location>
        <topology evidence="1">Multi-pass membrane protein</topology>
    </subcellularLocation>
    <subcellularLocation>
        <location evidence="2">Membrane</location>
        <topology evidence="2">Single-pass membrane protein</topology>
    </subcellularLocation>
</comment>
<dbReference type="Proteomes" id="UP000694865">
    <property type="component" value="Unplaced"/>
</dbReference>
<dbReference type="PRINTS" id="PR00261">
    <property type="entry name" value="LDLRECEPTOR"/>
</dbReference>
<keyword evidence="8" id="KW-0915">Sodium</keyword>
<evidence type="ECO:0000256" key="15">
    <source>
        <dbReference type="ARBA" id="ARBA00023303"/>
    </source>
</evidence>
<dbReference type="Gene3D" id="4.10.400.10">
    <property type="entry name" value="Low-density Lipoprotein Receptor"/>
    <property type="match status" value="3"/>
</dbReference>
<dbReference type="InterPro" id="IPR001873">
    <property type="entry name" value="ENaC"/>
</dbReference>
<feature type="disulfide bond" evidence="16">
    <location>
        <begin position="243"/>
        <end position="258"/>
    </location>
</feature>
<keyword evidence="11 16" id="KW-1015">Disulfide bond</keyword>
<keyword evidence="19" id="KW-1185">Reference proteome</keyword>
<feature type="non-terminal residue" evidence="20">
    <location>
        <position position="328"/>
    </location>
</feature>
<comment type="caution">
    <text evidence="16">Lacks conserved residue(s) required for the propagation of feature annotation.</text>
</comment>
<keyword evidence="15 17" id="KW-0407">Ion channel</keyword>
<keyword evidence="9 17" id="KW-0406">Ion transport</keyword>
<sequence length="328" mass="36694">MLGLDNVAFSFIENTRRDLPPTNRMVNNENKDNYCALINAFGLDTTAHGVLRIAGAKSFFGKIFWSVIFLVAVGAFIRQLYLLLDQYFEYPINVKKEVISETMLEFPSVTICNTNKVRKSALLTSDHAQHVEAMEGTEILPYYVPCLEQDFICSNGVTCLKSYLVCDGAKQCPDGSDEDGCNYALSHGIICDGDHHISSSWVCDHVVDCHDFLDEHRCYLKAPCFEEEFTCDNSDCIAEDKWCNRMNDCGDWSDERNCTYENACPDAMVMCYDATCVTNIKHCGVYAGCGDKSNENSCTTAVPAPRHLFDAMIDPAEIDGSDVRIISR</sequence>
<dbReference type="InterPro" id="IPR023415">
    <property type="entry name" value="LDLR_class-A_CS"/>
</dbReference>
<keyword evidence="6" id="KW-0677">Repeat</keyword>
<organism evidence="19 20">
    <name type="scientific">Saccoglossus kowalevskii</name>
    <name type="common">Acorn worm</name>
    <dbReference type="NCBI Taxonomy" id="10224"/>
    <lineage>
        <taxon>Eukaryota</taxon>
        <taxon>Metazoa</taxon>
        <taxon>Hemichordata</taxon>
        <taxon>Enteropneusta</taxon>
        <taxon>Harrimaniidae</taxon>
        <taxon>Saccoglossus</taxon>
    </lineage>
</organism>
<evidence type="ECO:0000256" key="17">
    <source>
        <dbReference type="RuleBase" id="RU000679"/>
    </source>
</evidence>
<name>A0ABM0LU21_SACKO</name>
<evidence type="ECO:0000256" key="5">
    <source>
        <dbReference type="ARBA" id="ARBA00022692"/>
    </source>
</evidence>
<feature type="transmembrane region" description="Helical" evidence="18">
    <location>
        <begin position="63"/>
        <end position="84"/>
    </location>
</feature>
<keyword evidence="3 17" id="KW-0813">Transport</keyword>
<gene>
    <name evidence="20" type="primary">LOC102808360</name>
</gene>
<feature type="disulfide bond" evidence="16">
    <location>
        <begin position="166"/>
        <end position="181"/>
    </location>
</feature>
<evidence type="ECO:0000256" key="10">
    <source>
        <dbReference type="ARBA" id="ARBA00023136"/>
    </source>
</evidence>
<evidence type="ECO:0000256" key="14">
    <source>
        <dbReference type="ARBA" id="ARBA00023201"/>
    </source>
</evidence>
<dbReference type="SUPFAM" id="SSF57424">
    <property type="entry name" value="LDL receptor-like module"/>
    <property type="match status" value="4"/>
</dbReference>
<keyword evidence="12" id="KW-0675">Receptor</keyword>
<keyword evidence="5 17" id="KW-0812">Transmembrane</keyword>